<dbReference type="PANTHER" id="PTHR46791:SF13">
    <property type="entry name" value="CLR5 DOMAIN-CONTAINING PROTEIN"/>
    <property type="match status" value="1"/>
</dbReference>
<name>A0A9Q1CAS6_HOLLE</name>
<gene>
    <name evidence="1" type="ORF">HOLleu_12025</name>
</gene>
<evidence type="ECO:0000313" key="1">
    <source>
        <dbReference type="EMBL" id="KAJ8041259.1"/>
    </source>
</evidence>
<evidence type="ECO:0000313" key="2">
    <source>
        <dbReference type="Proteomes" id="UP001152320"/>
    </source>
</evidence>
<dbReference type="PANTHER" id="PTHR46791">
    <property type="entry name" value="EXPRESSED PROTEIN"/>
    <property type="match status" value="1"/>
</dbReference>
<proteinExistence type="predicted"/>
<dbReference type="OrthoDB" id="6747988at2759"/>
<organism evidence="1 2">
    <name type="scientific">Holothuria leucospilota</name>
    <name type="common">Black long sea cucumber</name>
    <name type="synonym">Mertensiothuria leucospilota</name>
    <dbReference type="NCBI Taxonomy" id="206669"/>
    <lineage>
        <taxon>Eukaryota</taxon>
        <taxon>Metazoa</taxon>
        <taxon>Echinodermata</taxon>
        <taxon>Eleutherozoa</taxon>
        <taxon>Echinozoa</taxon>
        <taxon>Holothuroidea</taxon>
        <taxon>Aspidochirotacea</taxon>
        <taxon>Aspidochirotida</taxon>
        <taxon>Holothuriidae</taxon>
        <taxon>Holothuria</taxon>
    </lineage>
</organism>
<dbReference type="AlphaFoldDB" id="A0A9Q1CAS6"/>
<accession>A0A9Q1CAS6</accession>
<sequence>MLRKHCCQFWMDFFAQLKHDGFFDGSELDKEIMRFCFLSTIQQELDRIRDEWNAHHIRYPRNVEGPYGRPVIMYNIPEVYNTRDYIFHVDQQETQLCKNEGTLHNDYPCDR</sequence>
<dbReference type="EMBL" id="JAIZAY010000005">
    <property type="protein sequence ID" value="KAJ8041259.1"/>
    <property type="molecule type" value="Genomic_DNA"/>
</dbReference>
<keyword evidence="2" id="KW-1185">Reference proteome</keyword>
<dbReference type="Proteomes" id="UP001152320">
    <property type="component" value="Chromosome 5"/>
</dbReference>
<comment type="caution">
    <text evidence="1">The sequence shown here is derived from an EMBL/GenBank/DDBJ whole genome shotgun (WGS) entry which is preliminary data.</text>
</comment>
<reference evidence="1" key="1">
    <citation type="submission" date="2021-10" db="EMBL/GenBank/DDBJ databases">
        <title>Tropical sea cucumber genome reveals ecological adaptation and Cuvierian tubules defense mechanism.</title>
        <authorList>
            <person name="Chen T."/>
        </authorList>
    </citation>
    <scope>NUCLEOTIDE SEQUENCE</scope>
    <source>
        <strain evidence="1">Nanhai2018</strain>
        <tissue evidence="1">Muscle</tissue>
    </source>
</reference>
<protein>
    <submittedName>
        <fullName evidence="1">Uncharacterized protein</fullName>
    </submittedName>
</protein>